<dbReference type="Pfam" id="PF13276">
    <property type="entry name" value="HTH_21"/>
    <property type="match status" value="1"/>
</dbReference>
<dbReference type="AlphaFoldDB" id="A0A7W2QYZ6"/>
<gene>
    <name evidence="2" type="ORF">H4C15_11535</name>
</gene>
<proteinExistence type="predicted"/>
<feature type="non-terminal residue" evidence="2">
    <location>
        <position position="97"/>
    </location>
</feature>
<dbReference type="InterPro" id="IPR025948">
    <property type="entry name" value="HTH-like_dom"/>
</dbReference>
<dbReference type="EMBL" id="JACGDA010000019">
    <property type="protein sequence ID" value="MBA6148136.1"/>
    <property type="molecule type" value="Genomic_DNA"/>
</dbReference>
<dbReference type="Proteomes" id="UP000577346">
    <property type="component" value="Unassembled WGS sequence"/>
</dbReference>
<name>A0A7W2QYZ6_9PSED</name>
<evidence type="ECO:0000259" key="1">
    <source>
        <dbReference type="Pfam" id="PF13276"/>
    </source>
</evidence>
<accession>A0A7W2QYZ6</accession>
<reference evidence="2 3" key="1">
    <citation type="submission" date="2020-07" db="EMBL/GenBank/DDBJ databases">
        <title>Diversity of carbapenemase encoding genes among Pseudomonas putida group clinical isolates in a tertiary Brazilian hospital.</title>
        <authorList>
            <person name="Alberto-Lei F."/>
            <person name="Nodari C.S."/>
            <person name="Streling A.P."/>
            <person name="Paulino J.T."/>
            <person name="Bessa-Neto F.O."/>
            <person name="Cayo R."/>
            <person name="Gales A.C."/>
        </authorList>
    </citation>
    <scope>NUCLEOTIDE SEQUENCE [LARGE SCALE GENOMIC DNA]</scope>
    <source>
        <strain evidence="2 3">11213</strain>
    </source>
</reference>
<evidence type="ECO:0000313" key="2">
    <source>
        <dbReference type="EMBL" id="MBA6148136.1"/>
    </source>
</evidence>
<evidence type="ECO:0000313" key="3">
    <source>
        <dbReference type="Proteomes" id="UP000577346"/>
    </source>
</evidence>
<organism evidence="2 3">
    <name type="scientific">Pseudomonas juntendi</name>
    <dbReference type="NCBI Taxonomy" id="2666183"/>
    <lineage>
        <taxon>Bacteria</taxon>
        <taxon>Pseudomonadati</taxon>
        <taxon>Pseudomonadota</taxon>
        <taxon>Gammaproteobacteria</taxon>
        <taxon>Pseudomonadales</taxon>
        <taxon>Pseudomonadaceae</taxon>
        <taxon>Pseudomonas</taxon>
    </lineage>
</organism>
<protein>
    <submittedName>
        <fullName evidence="2">IS3 family transposase</fullName>
    </submittedName>
</protein>
<feature type="domain" description="HTH-like" evidence="1">
    <location>
        <begin position="29"/>
        <end position="84"/>
    </location>
</feature>
<comment type="caution">
    <text evidence="2">The sequence shown here is derived from an EMBL/GenBank/DDBJ whole genome shotgun (WGS) entry which is preliminary data.</text>
</comment>
<sequence>MAAVLELADLPRSTFYYQLQAQDKPDKHAALKQMIQRVYHEEKGLYGYRRVAIVIRNGGTLVNKKVVERLMIELDLRSLVRPKKYRSYKGVVGTIAP</sequence>